<dbReference type="EMBL" id="BGPR01008679">
    <property type="protein sequence ID" value="GBN35321.1"/>
    <property type="molecule type" value="Genomic_DNA"/>
</dbReference>
<proteinExistence type="predicted"/>
<protein>
    <submittedName>
        <fullName evidence="2">Centrosomal protein B</fullName>
    </submittedName>
</protein>
<accession>A0A4Y2N7N9</accession>
<dbReference type="PANTHER" id="PTHR15715">
    <property type="entry name" value="CENTROSOMAL PROTEIN OF 170 KDA"/>
    <property type="match status" value="1"/>
</dbReference>
<dbReference type="Proteomes" id="UP000499080">
    <property type="component" value="Unassembled WGS sequence"/>
</dbReference>
<dbReference type="InterPro" id="IPR008984">
    <property type="entry name" value="SMAD_FHA_dom_sf"/>
</dbReference>
<evidence type="ECO:0000313" key="2">
    <source>
        <dbReference type="EMBL" id="GBN35321.1"/>
    </source>
</evidence>
<dbReference type="InterPro" id="IPR051176">
    <property type="entry name" value="Cent_Immune-Sig_Mod"/>
</dbReference>
<dbReference type="Gene3D" id="2.60.200.20">
    <property type="match status" value="1"/>
</dbReference>
<feature type="domain" description="FHA" evidence="1">
    <location>
        <begin position="10"/>
        <end position="76"/>
    </location>
</feature>
<dbReference type="PROSITE" id="PS50006">
    <property type="entry name" value="FHA_DOMAIN"/>
    <property type="match status" value="1"/>
</dbReference>
<sequence>MSKKGDDSWVLVGKDGRTHDLSHGMIFIGREECDIVLQAASADKRHAVLCYNNGEQKFHIKDLNSLTGTYVNGIRIPEQTYVKLKRLDCIRFGYDILL</sequence>
<name>A0A4Y2N7N9_ARAVE</name>
<dbReference type="Pfam" id="PF00498">
    <property type="entry name" value="FHA"/>
    <property type="match status" value="1"/>
</dbReference>
<dbReference type="InterPro" id="IPR000253">
    <property type="entry name" value="FHA_dom"/>
</dbReference>
<evidence type="ECO:0000259" key="1">
    <source>
        <dbReference type="PROSITE" id="PS50006"/>
    </source>
</evidence>
<gene>
    <name evidence="2" type="primary">cep170b</name>
    <name evidence="2" type="ORF">AVEN_172080_1</name>
</gene>
<organism evidence="2 3">
    <name type="scientific">Araneus ventricosus</name>
    <name type="common">Orbweaver spider</name>
    <name type="synonym">Epeira ventricosa</name>
    <dbReference type="NCBI Taxonomy" id="182803"/>
    <lineage>
        <taxon>Eukaryota</taxon>
        <taxon>Metazoa</taxon>
        <taxon>Ecdysozoa</taxon>
        <taxon>Arthropoda</taxon>
        <taxon>Chelicerata</taxon>
        <taxon>Arachnida</taxon>
        <taxon>Araneae</taxon>
        <taxon>Araneomorphae</taxon>
        <taxon>Entelegynae</taxon>
        <taxon>Araneoidea</taxon>
        <taxon>Araneidae</taxon>
        <taxon>Araneus</taxon>
    </lineage>
</organism>
<dbReference type="SUPFAM" id="SSF49879">
    <property type="entry name" value="SMAD/FHA domain"/>
    <property type="match status" value="1"/>
</dbReference>
<reference evidence="2 3" key="1">
    <citation type="journal article" date="2019" name="Sci. Rep.">
        <title>Orb-weaving spider Araneus ventricosus genome elucidates the spidroin gene catalogue.</title>
        <authorList>
            <person name="Kono N."/>
            <person name="Nakamura H."/>
            <person name="Ohtoshi R."/>
            <person name="Moran D.A.P."/>
            <person name="Shinohara A."/>
            <person name="Yoshida Y."/>
            <person name="Fujiwara M."/>
            <person name="Mori M."/>
            <person name="Tomita M."/>
            <person name="Arakawa K."/>
        </authorList>
    </citation>
    <scope>NUCLEOTIDE SEQUENCE [LARGE SCALE GENOMIC DNA]</scope>
</reference>
<dbReference type="SMART" id="SM00240">
    <property type="entry name" value="FHA"/>
    <property type="match status" value="1"/>
</dbReference>
<dbReference type="PANTHER" id="PTHR15715:SF47">
    <property type="entry name" value="FHA DOMAIN-CONTAINING PROTEIN"/>
    <property type="match status" value="1"/>
</dbReference>
<evidence type="ECO:0000313" key="3">
    <source>
        <dbReference type="Proteomes" id="UP000499080"/>
    </source>
</evidence>
<comment type="caution">
    <text evidence="2">The sequence shown here is derived from an EMBL/GenBank/DDBJ whole genome shotgun (WGS) entry which is preliminary data.</text>
</comment>
<keyword evidence="3" id="KW-1185">Reference proteome</keyword>
<dbReference type="AlphaFoldDB" id="A0A4Y2N7N9"/>
<dbReference type="OrthoDB" id="444265at2759"/>